<dbReference type="EMBL" id="AUZJ01000054">
    <property type="protein sequence ID" value="ERF59911.1"/>
    <property type="molecule type" value="Genomic_DNA"/>
</dbReference>
<dbReference type="Proteomes" id="UP000016646">
    <property type="component" value="Unassembled WGS sequence"/>
</dbReference>
<dbReference type="EMBL" id="AVQI01000013">
    <property type="protein sequence ID" value="ERK04794.1"/>
    <property type="molecule type" value="Genomic_DNA"/>
</dbReference>
<reference evidence="3 4" key="1">
    <citation type="submission" date="2013-08" db="EMBL/GenBank/DDBJ databases">
        <authorList>
            <person name="Durkin A.S."/>
            <person name="Haft D.R."/>
            <person name="McCorrison J."/>
            <person name="Torralba M."/>
            <person name="Gillis M."/>
            <person name="Haft D.H."/>
            <person name="Methe B."/>
            <person name="Sutton G."/>
            <person name="Nelson K.E."/>
        </authorList>
    </citation>
    <scope>NUCLEOTIDE SEQUENCE [LARGE SCALE GENOMIC DNA]</scope>
    <source>
        <strain evidence="2 4">ATCC 35536</strain>
        <strain evidence="1 3">VPI DR56BR1116</strain>
    </source>
</reference>
<name>U2N017_TRESO</name>
<evidence type="ECO:0000313" key="3">
    <source>
        <dbReference type="Proteomes" id="UP000016412"/>
    </source>
</evidence>
<organism evidence="1 3">
    <name type="scientific">Treponema socranskii subsp. socranskii VPI DR56BR1116 = ATCC 35536</name>
    <dbReference type="NCBI Taxonomy" id="1125725"/>
    <lineage>
        <taxon>Bacteria</taxon>
        <taxon>Pseudomonadati</taxon>
        <taxon>Spirochaetota</taxon>
        <taxon>Spirochaetia</taxon>
        <taxon>Spirochaetales</taxon>
        <taxon>Treponemataceae</taxon>
        <taxon>Treponema</taxon>
    </lineage>
</organism>
<evidence type="ECO:0000313" key="2">
    <source>
        <dbReference type="EMBL" id="ERK04794.1"/>
    </source>
</evidence>
<gene>
    <name evidence="2" type="ORF">HMPREF0860_2439</name>
    <name evidence="1" type="ORF">HMPREF1325_0637</name>
</gene>
<sequence>MGKCRAALIAVGFSDDTMRDFTPAALPHGAVEKITDF</sequence>
<evidence type="ECO:0000313" key="4">
    <source>
        <dbReference type="Proteomes" id="UP000016646"/>
    </source>
</evidence>
<protein>
    <submittedName>
        <fullName evidence="1">Uncharacterized protein</fullName>
    </submittedName>
</protein>
<dbReference type="Proteomes" id="UP000016412">
    <property type="component" value="Unassembled WGS sequence"/>
</dbReference>
<evidence type="ECO:0000313" key="1">
    <source>
        <dbReference type="EMBL" id="ERF59911.1"/>
    </source>
</evidence>
<keyword evidence="4" id="KW-1185">Reference proteome</keyword>
<dbReference type="PATRIC" id="fig|1125725.3.peg.2130"/>
<comment type="caution">
    <text evidence="1">The sequence shown here is derived from an EMBL/GenBank/DDBJ whole genome shotgun (WGS) entry which is preliminary data.</text>
</comment>
<proteinExistence type="predicted"/>
<dbReference type="AlphaFoldDB" id="U2N017"/>
<accession>U2N017</accession>